<reference evidence="1" key="1">
    <citation type="submission" date="2020-04" db="EMBL/GenBank/DDBJ databases">
        <authorList>
            <person name="Chiriac C."/>
            <person name="Salcher M."/>
            <person name="Ghai R."/>
            <person name="Kavagutti S V."/>
        </authorList>
    </citation>
    <scope>NUCLEOTIDE SEQUENCE</scope>
</reference>
<gene>
    <name evidence="1" type="ORF">UFOVP250_32</name>
</gene>
<name>A0A6J5LJ06_9CAUD</name>
<dbReference type="Gene3D" id="1.10.10.2850">
    <property type="entry name" value="Phage late-transcription coactivator-like"/>
    <property type="match status" value="1"/>
</dbReference>
<dbReference type="EMBL" id="LR796270">
    <property type="protein sequence ID" value="CAB4133067.1"/>
    <property type="molecule type" value="Genomic_DNA"/>
</dbReference>
<dbReference type="InterPro" id="IPR031836">
    <property type="entry name" value="Trans_coact"/>
</dbReference>
<proteinExistence type="predicted"/>
<accession>A0A6J5LJ06</accession>
<dbReference type="Pfam" id="PF16805">
    <property type="entry name" value="Trans_coact"/>
    <property type="match status" value="1"/>
</dbReference>
<evidence type="ECO:0000313" key="1">
    <source>
        <dbReference type="EMBL" id="CAB4133067.1"/>
    </source>
</evidence>
<protein>
    <submittedName>
        <fullName evidence="1">Phage late-transcription coactivator</fullName>
    </submittedName>
</protein>
<organism evidence="1">
    <name type="scientific">uncultured Caudovirales phage</name>
    <dbReference type="NCBI Taxonomy" id="2100421"/>
    <lineage>
        <taxon>Viruses</taxon>
        <taxon>Duplodnaviria</taxon>
        <taxon>Heunggongvirae</taxon>
        <taxon>Uroviricota</taxon>
        <taxon>Caudoviricetes</taxon>
        <taxon>Peduoviridae</taxon>
        <taxon>Maltschvirus</taxon>
        <taxon>Maltschvirus maltsch</taxon>
    </lineage>
</organism>
<dbReference type="InterPro" id="IPR042071">
    <property type="entry name" value="Trans_coact_sf"/>
</dbReference>
<sequence>MPTKDEIKEFSYMIERLASEKRIGYMDAICHHCKESGFEVEVAATLISPPLKAKIKAEAEDNNLLKKTSRLPL</sequence>